<gene>
    <name evidence="1" type="ORF">J4Q44_G00273030</name>
</gene>
<dbReference type="AlphaFoldDB" id="A0AAN8L440"/>
<evidence type="ECO:0000313" key="1">
    <source>
        <dbReference type="EMBL" id="KAK6302948.1"/>
    </source>
</evidence>
<name>A0AAN8L440_9TELE</name>
<keyword evidence="2" id="KW-1185">Reference proteome</keyword>
<proteinExistence type="predicted"/>
<sequence length="154" mass="18059">MKLPSQSYLLQKDKLTAVIKFYKEHGVAPRKKRCGGHLASKWVMSYEDIQRIVHYVNNFDDVHTMSLPGRIPGFKRADIRVLLTFETKSSVWRKQTQIKHYSGRLHNIHLLRFSLKVKVPWNIILSCQQRKTSGLTRRADKKSRIQSINKDTKD</sequence>
<reference evidence="1 2" key="1">
    <citation type="submission" date="2021-04" db="EMBL/GenBank/DDBJ databases">
        <authorList>
            <person name="De Guttry C."/>
            <person name="Zahm M."/>
            <person name="Klopp C."/>
            <person name="Cabau C."/>
            <person name="Louis A."/>
            <person name="Berthelot C."/>
            <person name="Parey E."/>
            <person name="Roest Crollius H."/>
            <person name="Montfort J."/>
            <person name="Robinson-Rechavi M."/>
            <person name="Bucao C."/>
            <person name="Bouchez O."/>
            <person name="Gislard M."/>
            <person name="Lluch J."/>
            <person name="Milhes M."/>
            <person name="Lampietro C."/>
            <person name="Lopez Roques C."/>
            <person name="Donnadieu C."/>
            <person name="Braasch I."/>
            <person name="Desvignes T."/>
            <person name="Postlethwait J."/>
            <person name="Bobe J."/>
            <person name="Wedekind C."/>
            <person name="Guiguen Y."/>
        </authorList>
    </citation>
    <scope>NUCLEOTIDE SEQUENCE [LARGE SCALE GENOMIC DNA]</scope>
    <source>
        <strain evidence="1">Cs_M1</strain>
        <tissue evidence="1">Blood</tissue>
    </source>
</reference>
<evidence type="ECO:0000313" key="2">
    <source>
        <dbReference type="Proteomes" id="UP001356427"/>
    </source>
</evidence>
<organism evidence="1 2">
    <name type="scientific">Coregonus suidteri</name>
    <dbReference type="NCBI Taxonomy" id="861788"/>
    <lineage>
        <taxon>Eukaryota</taxon>
        <taxon>Metazoa</taxon>
        <taxon>Chordata</taxon>
        <taxon>Craniata</taxon>
        <taxon>Vertebrata</taxon>
        <taxon>Euteleostomi</taxon>
        <taxon>Actinopterygii</taxon>
        <taxon>Neopterygii</taxon>
        <taxon>Teleostei</taxon>
        <taxon>Protacanthopterygii</taxon>
        <taxon>Salmoniformes</taxon>
        <taxon>Salmonidae</taxon>
        <taxon>Coregoninae</taxon>
        <taxon>Coregonus</taxon>
    </lineage>
</organism>
<dbReference type="EMBL" id="JAGTTL010000025">
    <property type="protein sequence ID" value="KAK6302948.1"/>
    <property type="molecule type" value="Genomic_DNA"/>
</dbReference>
<protein>
    <submittedName>
        <fullName evidence="1">Uncharacterized protein</fullName>
    </submittedName>
</protein>
<dbReference type="Proteomes" id="UP001356427">
    <property type="component" value="Unassembled WGS sequence"/>
</dbReference>
<comment type="caution">
    <text evidence="1">The sequence shown here is derived from an EMBL/GenBank/DDBJ whole genome shotgun (WGS) entry which is preliminary data.</text>
</comment>
<accession>A0AAN8L440</accession>